<evidence type="ECO:0000313" key="2">
    <source>
        <dbReference type="Proteomes" id="UP000658980"/>
    </source>
</evidence>
<reference evidence="1 2" key="1">
    <citation type="submission" date="2020-08" db="EMBL/GenBank/DDBJ databases">
        <title>A Genomic Blueprint of the Chicken Gut Microbiome.</title>
        <authorList>
            <person name="Gilroy R."/>
            <person name="Ravi A."/>
            <person name="Getino M."/>
            <person name="Pursley I."/>
            <person name="Horton D.L."/>
            <person name="Alikhan N.-F."/>
            <person name="Baker D."/>
            <person name="Gharbi K."/>
            <person name="Hall N."/>
            <person name="Watson M."/>
            <person name="Adriaenssens E.M."/>
            <person name="Foster-Nyarko E."/>
            <person name="Jarju S."/>
            <person name="Secka A."/>
            <person name="Antonio M."/>
            <person name="Oren A."/>
            <person name="Chaudhuri R."/>
            <person name="La Ragione R.M."/>
            <person name="Hildebrand F."/>
            <person name="Pallen M.J."/>
        </authorList>
    </citation>
    <scope>NUCLEOTIDE SEQUENCE [LARGE SCALE GENOMIC DNA]</scope>
    <source>
        <strain evidence="1 2">Sa1BUA13</strain>
    </source>
</reference>
<keyword evidence="2" id="KW-1185">Reference proteome</keyword>
<organism evidence="1 2">
    <name type="scientific">Planococcus wigleyi</name>
    <dbReference type="NCBI Taxonomy" id="2762216"/>
    <lineage>
        <taxon>Bacteria</taxon>
        <taxon>Bacillati</taxon>
        <taxon>Bacillota</taxon>
        <taxon>Bacilli</taxon>
        <taxon>Bacillales</taxon>
        <taxon>Caryophanaceae</taxon>
        <taxon>Planococcus</taxon>
    </lineage>
</organism>
<protein>
    <submittedName>
        <fullName evidence="1">Uncharacterized protein</fullName>
    </submittedName>
</protein>
<gene>
    <name evidence="1" type="ORF">H9630_07940</name>
</gene>
<comment type="caution">
    <text evidence="1">The sequence shown here is derived from an EMBL/GenBank/DDBJ whole genome shotgun (WGS) entry which is preliminary data.</text>
</comment>
<dbReference type="Proteomes" id="UP000658980">
    <property type="component" value="Unassembled WGS sequence"/>
</dbReference>
<dbReference type="EMBL" id="JACSPU010000002">
    <property type="protein sequence ID" value="MBD8014753.1"/>
    <property type="molecule type" value="Genomic_DNA"/>
</dbReference>
<dbReference type="RefSeq" id="WP_191714956.1">
    <property type="nucleotide sequence ID" value="NZ_JACSPU010000002.1"/>
</dbReference>
<evidence type="ECO:0000313" key="1">
    <source>
        <dbReference type="EMBL" id="MBD8014753.1"/>
    </source>
</evidence>
<accession>A0ABR8WCI9</accession>
<proteinExistence type="predicted"/>
<sequence>MTKIPEQGPVSGNATHRSLMLLFSSAETGLFKGTQNCRETGQLVKEARHMQTTFSAILSSPPIRPMVESTQLLVRKRIKSAPATGMEECA</sequence>
<name>A0ABR8WCI9_9BACL</name>